<name>A0A6L7GFF4_9SPHN</name>
<sequence length="538" mass="57207">MRFSPILVSISLAAISAPPAVMGRETVDASAPVDLSVTVYRDPQRLPGAEMDRGWPRGFAMISETRDVTLPAGQSTIRFDGVAEGMVAVSAIVTGLPGGTFEKNRNADLLSPAALVDGTLGNRVTLTRTNPANGQKTSQSAVVRSRADGGLVLQTRDGFEAVRCSGSAEGLSFDRIPAGLSANPVFSVNTSSNAGGTYRVTLTYLAWGFDWQAHYVATLPDPQDRDASSINLVSWLTILNDNDQTFANAQLMAVAGTLQITSDLQGLADPPTGKPLQLVCYPIGSTAAGSPELYYSAVPPPPPPPPPVAASEAIIVTGSRIQNKMFDAAAPVSVVASEEQLGDLKLYRVPERMTVAAKGLKQVAFLQRDGVKGQYLYVAACNPFDDSGANGPMQMLLATKNDEKHGLGVALPMGGITIFEPSASGDLLVGEENLRDFAEGQDVEIVLGHSTQVFSRCENGSTKRNGGEWPARKWRSRQTQISNANPHAIKVRIPVGASAEWEIRKASGAKLKDGYYVIEATIPASSTRTLRWQVRQTG</sequence>
<dbReference type="AlphaFoldDB" id="A0A6L7GFF4"/>
<evidence type="ECO:0008006" key="3">
    <source>
        <dbReference type="Google" id="ProtNLM"/>
    </source>
</evidence>
<comment type="caution">
    <text evidence="1">The sequence shown here is derived from an EMBL/GenBank/DDBJ whole genome shotgun (WGS) entry which is preliminary data.</text>
</comment>
<dbReference type="OrthoDB" id="7178458at2"/>
<dbReference type="RefSeq" id="WP_160600561.1">
    <property type="nucleotide sequence ID" value="NZ_WTYU01000001.1"/>
</dbReference>
<keyword evidence="2" id="KW-1185">Reference proteome</keyword>
<dbReference type="Proteomes" id="UP000473531">
    <property type="component" value="Unassembled WGS sequence"/>
</dbReference>
<gene>
    <name evidence="1" type="ORF">GRI44_06505</name>
</gene>
<protein>
    <recommendedName>
        <fullName evidence="3">DUF4139 domain-containing protein</fullName>
    </recommendedName>
</protein>
<evidence type="ECO:0000313" key="1">
    <source>
        <dbReference type="EMBL" id="MXP14400.1"/>
    </source>
</evidence>
<accession>A0A6L7GFF4</accession>
<dbReference type="PANTHER" id="PTHR38075">
    <property type="entry name" value="DUF4139 DOMAIN-CONTAINING PROTEIN"/>
    <property type="match status" value="1"/>
</dbReference>
<proteinExistence type="predicted"/>
<reference evidence="1 2" key="1">
    <citation type="submission" date="2019-12" db="EMBL/GenBank/DDBJ databases">
        <title>Genomic-based taxomic classification of the family Erythrobacteraceae.</title>
        <authorList>
            <person name="Xu L."/>
        </authorList>
    </citation>
    <scope>NUCLEOTIDE SEQUENCE [LARGE SCALE GENOMIC DNA]</scope>
    <source>
        <strain evidence="1 2">KCTC 52259</strain>
    </source>
</reference>
<organism evidence="1 2">
    <name type="scientific">Allopontixanthobacter confluentis</name>
    <dbReference type="NCBI Taxonomy" id="1849021"/>
    <lineage>
        <taxon>Bacteria</taxon>
        <taxon>Pseudomonadati</taxon>
        <taxon>Pseudomonadota</taxon>
        <taxon>Alphaproteobacteria</taxon>
        <taxon>Sphingomonadales</taxon>
        <taxon>Erythrobacteraceae</taxon>
        <taxon>Allopontixanthobacter</taxon>
    </lineage>
</organism>
<dbReference type="PANTHER" id="PTHR38075:SF1">
    <property type="entry name" value="DUF4139 DOMAIN-CONTAINING PROTEIN"/>
    <property type="match status" value="1"/>
</dbReference>
<dbReference type="EMBL" id="WTYU01000001">
    <property type="protein sequence ID" value="MXP14400.1"/>
    <property type="molecule type" value="Genomic_DNA"/>
</dbReference>
<evidence type="ECO:0000313" key="2">
    <source>
        <dbReference type="Proteomes" id="UP000473531"/>
    </source>
</evidence>